<evidence type="ECO:0000256" key="1">
    <source>
        <dbReference type="SAM" id="Phobius"/>
    </source>
</evidence>
<organism evidence="2">
    <name type="scientific">viral metagenome</name>
    <dbReference type="NCBI Taxonomy" id="1070528"/>
    <lineage>
        <taxon>unclassified sequences</taxon>
        <taxon>metagenomes</taxon>
        <taxon>organismal metagenomes</taxon>
    </lineage>
</organism>
<keyword evidence="1" id="KW-1133">Transmembrane helix</keyword>
<evidence type="ECO:0000313" key="2">
    <source>
        <dbReference type="EMBL" id="QHS78640.1"/>
    </source>
</evidence>
<dbReference type="AlphaFoldDB" id="A0A6C0AGR6"/>
<protein>
    <submittedName>
        <fullName evidence="2">Uncharacterized protein</fullName>
    </submittedName>
</protein>
<accession>A0A6C0AGR6</accession>
<name>A0A6C0AGR6_9ZZZZ</name>
<feature type="transmembrane region" description="Helical" evidence="1">
    <location>
        <begin position="114"/>
        <end position="131"/>
    </location>
</feature>
<keyword evidence="1" id="KW-0812">Transmembrane</keyword>
<sequence>MLNFFTTWSSALFVIPYLRKNESRSLMALTSCVALGGGGILVSNFKYNQWFWKEYEIKKWKYLVLEVIIHQLPFFYMINMESTGSAFKSIIPVTAYCTIVKNPYKVCGHKLKNYYGLVLISIVSPIVHIITRNKNSNKT</sequence>
<dbReference type="EMBL" id="MN740601">
    <property type="protein sequence ID" value="QHS78640.1"/>
    <property type="molecule type" value="Genomic_DNA"/>
</dbReference>
<feature type="transmembrane region" description="Helical" evidence="1">
    <location>
        <begin position="26"/>
        <end position="48"/>
    </location>
</feature>
<keyword evidence="1" id="KW-0472">Membrane</keyword>
<reference evidence="2" key="1">
    <citation type="journal article" date="2020" name="Nature">
        <title>Giant virus diversity and host interactions through global metagenomics.</title>
        <authorList>
            <person name="Schulz F."/>
            <person name="Roux S."/>
            <person name="Paez-Espino D."/>
            <person name="Jungbluth S."/>
            <person name="Walsh D.A."/>
            <person name="Denef V.J."/>
            <person name="McMahon K.D."/>
            <person name="Konstantinidis K.T."/>
            <person name="Eloe-Fadrosh E.A."/>
            <person name="Kyrpides N.C."/>
            <person name="Woyke T."/>
        </authorList>
    </citation>
    <scope>NUCLEOTIDE SEQUENCE</scope>
    <source>
        <strain evidence="2">GVMAG-S-1024976-23</strain>
    </source>
</reference>
<proteinExistence type="predicted"/>